<reference evidence="13" key="1">
    <citation type="journal article" date="2014" name="Int. J. Syst. Evol. Microbiol.">
        <title>Complete genome sequence of Corynebacterium casei LMG S-19264T (=DSM 44701T), isolated from a smear-ripened cheese.</title>
        <authorList>
            <consortium name="US DOE Joint Genome Institute (JGI-PGF)"/>
            <person name="Walter F."/>
            <person name="Albersmeier A."/>
            <person name="Kalinowski J."/>
            <person name="Ruckert C."/>
        </authorList>
    </citation>
    <scope>NUCLEOTIDE SEQUENCE</scope>
    <source>
        <strain evidence="13">CGMCC 1.14984</strain>
    </source>
</reference>
<comment type="subcellular location">
    <subcellularLocation>
        <location evidence="1">Membrane</location>
    </subcellularLocation>
</comment>
<evidence type="ECO:0000313" key="16">
    <source>
        <dbReference type="Proteomes" id="UP000818603"/>
    </source>
</evidence>
<keyword evidence="8 10" id="KW-0472">Membrane</keyword>
<feature type="transmembrane region" description="Helical" evidence="10">
    <location>
        <begin position="277"/>
        <end position="296"/>
    </location>
</feature>
<dbReference type="EMBL" id="BMGZ01000001">
    <property type="protein sequence ID" value="GGH93923.1"/>
    <property type="molecule type" value="Genomic_DNA"/>
</dbReference>
<keyword evidence="6 10" id="KW-1133">Transmembrane helix</keyword>
<sequence length="307" mass="33681">MMKKFLKTLTAVALPVMMIGSMAHAAGGETKPLKHPHFAFEGVTGSYDQDALQRGFQVYREVCAACHSLNYVAFRHLGDPGGPYAMDECPVGVPEGTDCSNPNNNPIIKALAAEYMIEDGPDDAGDMFMRPGLPSDYFPSPFANPQQAMAANGGAMPPDMSLIAKARHHGPQYIYSLMLGYEEPPASITVAPGTHYNVYYPGDTTSLLNEEYLDEEGHPLDGVEIPYGGAFKMAAPLRDGAVTYADGSDETVEQYAYDVASFLMWAAEPKMEQRKQMGMVVFVYLFILAIIVYLSYKQLWKNVKDTD</sequence>
<dbReference type="PANTHER" id="PTHR10266:SF3">
    <property type="entry name" value="CYTOCHROME C1, HEME PROTEIN, MITOCHONDRIAL"/>
    <property type="match status" value="1"/>
</dbReference>
<dbReference type="InterPro" id="IPR036909">
    <property type="entry name" value="Cyt_c-like_dom_sf"/>
</dbReference>
<feature type="binding site" description="covalent" evidence="9">
    <location>
        <position position="66"/>
    </location>
    <ligand>
        <name>heme c</name>
        <dbReference type="ChEBI" id="CHEBI:61717"/>
    </ligand>
</feature>
<dbReference type="GO" id="GO:0046872">
    <property type="term" value="F:metal ion binding"/>
    <property type="evidence" value="ECO:0007669"/>
    <property type="project" value="UniProtKB-KW"/>
</dbReference>
<evidence type="ECO:0000313" key="13">
    <source>
        <dbReference type="EMBL" id="GGH93923.1"/>
    </source>
</evidence>
<organism evidence="13 15">
    <name type="scientific">Aquisalinus luteolus</name>
    <dbReference type="NCBI Taxonomy" id="1566827"/>
    <lineage>
        <taxon>Bacteria</taxon>
        <taxon>Pseudomonadati</taxon>
        <taxon>Pseudomonadota</taxon>
        <taxon>Alphaproteobacteria</taxon>
        <taxon>Parvularculales</taxon>
        <taxon>Parvularculaceae</taxon>
        <taxon>Aquisalinus</taxon>
    </lineage>
</organism>
<evidence type="ECO:0000256" key="7">
    <source>
        <dbReference type="ARBA" id="ARBA00023004"/>
    </source>
</evidence>
<proteinExistence type="predicted"/>
<keyword evidence="5 9" id="KW-0479">Metal-binding</keyword>
<comment type="cofactor">
    <cofactor evidence="9">
        <name>heme c</name>
        <dbReference type="ChEBI" id="CHEBI:61717"/>
    </cofactor>
    <text evidence="9">Binds 1 heme c group covalently per subunit.</text>
</comment>
<dbReference type="Gene3D" id="1.20.5.100">
    <property type="entry name" value="Cytochrome c1, transmembrane anchor, C-terminal"/>
    <property type="match status" value="1"/>
</dbReference>
<dbReference type="GO" id="GO:0009055">
    <property type="term" value="F:electron transfer activity"/>
    <property type="evidence" value="ECO:0007669"/>
    <property type="project" value="InterPro"/>
</dbReference>
<accession>A0A8J3A0U9</accession>
<dbReference type="PANTHER" id="PTHR10266">
    <property type="entry name" value="CYTOCHROME C1"/>
    <property type="match status" value="1"/>
</dbReference>
<evidence type="ECO:0000256" key="5">
    <source>
        <dbReference type="ARBA" id="ARBA00022723"/>
    </source>
</evidence>
<feature type="binding site" description="covalent" evidence="9">
    <location>
        <position position="63"/>
    </location>
    <ligand>
        <name>heme c</name>
        <dbReference type="ChEBI" id="CHEBI:61717"/>
    </ligand>
</feature>
<keyword evidence="7 9" id="KW-0408">Iron</keyword>
<dbReference type="EMBL" id="VCJR02000001">
    <property type="protein sequence ID" value="NHK26955.1"/>
    <property type="molecule type" value="Genomic_DNA"/>
</dbReference>
<keyword evidence="11" id="KW-0732">Signal</keyword>
<evidence type="ECO:0000259" key="12">
    <source>
        <dbReference type="PROSITE" id="PS51007"/>
    </source>
</evidence>
<dbReference type="GO" id="GO:0016020">
    <property type="term" value="C:membrane"/>
    <property type="evidence" value="ECO:0007669"/>
    <property type="project" value="UniProtKB-SubCell"/>
</dbReference>
<dbReference type="Proteomes" id="UP000621856">
    <property type="component" value="Unassembled WGS sequence"/>
</dbReference>
<dbReference type="PROSITE" id="PS51007">
    <property type="entry name" value="CYTC"/>
    <property type="match status" value="1"/>
</dbReference>
<evidence type="ECO:0000313" key="15">
    <source>
        <dbReference type="Proteomes" id="UP000621856"/>
    </source>
</evidence>
<gene>
    <name evidence="14" type="ORF">FF098_003405</name>
    <name evidence="13" type="ORF">GCM10011355_06900</name>
</gene>
<reference evidence="13" key="3">
    <citation type="submission" date="2020-09" db="EMBL/GenBank/DDBJ databases">
        <authorList>
            <person name="Sun Q."/>
            <person name="Zhou Y."/>
        </authorList>
    </citation>
    <scope>NUCLEOTIDE SEQUENCE</scope>
    <source>
        <strain evidence="13">CGMCC 1.14984</strain>
    </source>
</reference>
<dbReference type="InterPro" id="IPR009056">
    <property type="entry name" value="Cyt_c-like_dom"/>
</dbReference>
<evidence type="ECO:0000256" key="6">
    <source>
        <dbReference type="ARBA" id="ARBA00022989"/>
    </source>
</evidence>
<feature type="signal peptide" evidence="11">
    <location>
        <begin position="1"/>
        <end position="25"/>
    </location>
</feature>
<evidence type="ECO:0000256" key="1">
    <source>
        <dbReference type="ARBA" id="ARBA00004370"/>
    </source>
</evidence>
<keyword evidence="3 9" id="KW-0349">Heme</keyword>
<dbReference type="SUPFAM" id="SSF46626">
    <property type="entry name" value="Cytochrome c"/>
    <property type="match status" value="1"/>
</dbReference>
<protein>
    <recommendedName>
        <fullName evidence="2">Cytochrome c1</fullName>
    </recommendedName>
</protein>
<dbReference type="Proteomes" id="UP000818603">
    <property type="component" value="Unassembled WGS sequence"/>
</dbReference>
<dbReference type="PRINTS" id="PR00603">
    <property type="entry name" value="CYTOCHROMEC1"/>
</dbReference>
<name>A0A8J3A0U9_9PROT</name>
<keyword evidence="16" id="KW-1185">Reference proteome</keyword>
<feature type="chain" id="PRO_5035181315" description="Cytochrome c1" evidence="11">
    <location>
        <begin position="26"/>
        <end position="307"/>
    </location>
</feature>
<evidence type="ECO:0000256" key="4">
    <source>
        <dbReference type="ARBA" id="ARBA00022692"/>
    </source>
</evidence>
<dbReference type="AlphaFoldDB" id="A0A8J3A0U9"/>
<comment type="caution">
    <text evidence="13">The sequence shown here is derived from an EMBL/GenBank/DDBJ whole genome shotgun (WGS) entry which is preliminary data.</text>
</comment>
<dbReference type="InterPro" id="IPR002326">
    <property type="entry name" value="Cyt_c1"/>
</dbReference>
<keyword evidence="4 10" id="KW-0812">Transmembrane</keyword>
<dbReference type="RefSeq" id="WP_155137401.1">
    <property type="nucleotide sequence ID" value="NZ_BMGZ01000001.1"/>
</dbReference>
<dbReference type="Gene3D" id="1.10.760.10">
    <property type="entry name" value="Cytochrome c-like domain"/>
    <property type="match status" value="1"/>
</dbReference>
<evidence type="ECO:0000256" key="3">
    <source>
        <dbReference type="ARBA" id="ARBA00022617"/>
    </source>
</evidence>
<evidence type="ECO:0000256" key="11">
    <source>
        <dbReference type="SAM" id="SignalP"/>
    </source>
</evidence>
<evidence type="ECO:0000256" key="10">
    <source>
        <dbReference type="SAM" id="Phobius"/>
    </source>
</evidence>
<evidence type="ECO:0000256" key="2">
    <source>
        <dbReference type="ARBA" id="ARBA00016165"/>
    </source>
</evidence>
<evidence type="ECO:0000256" key="9">
    <source>
        <dbReference type="PIRSR" id="PIRSR602326-1"/>
    </source>
</evidence>
<dbReference type="GO" id="GO:0020037">
    <property type="term" value="F:heme binding"/>
    <property type="evidence" value="ECO:0007669"/>
    <property type="project" value="InterPro"/>
</dbReference>
<reference evidence="14 16" key="2">
    <citation type="submission" date="2020-02" db="EMBL/GenBank/DDBJ databases">
        <title>Genome sequence of Parvularcula flava strain NH6-79.</title>
        <authorList>
            <person name="Abdul Karim M.H."/>
            <person name="Lam M.Q."/>
            <person name="Chen S.J."/>
            <person name="Yahya A."/>
            <person name="Shahir S."/>
            <person name="Shamsir M.S."/>
            <person name="Chong C.S."/>
        </authorList>
    </citation>
    <scope>NUCLEOTIDE SEQUENCE [LARGE SCALE GENOMIC DNA]</scope>
    <source>
        <strain evidence="14 16">NH6-79</strain>
    </source>
</reference>
<dbReference type="Pfam" id="PF02167">
    <property type="entry name" value="Cytochrom_C1"/>
    <property type="match status" value="1"/>
</dbReference>
<evidence type="ECO:0000256" key="8">
    <source>
        <dbReference type="ARBA" id="ARBA00023136"/>
    </source>
</evidence>
<feature type="domain" description="Cytochrome c" evidence="12">
    <location>
        <begin position="50"/>
        <end position="178"/>
    </location>
</feature>
<feature type="binding site" description="covalent" evidence="9">
    <location>
        <position position="67"/>
    </location>
    <ligand>
        <name>heme c</name>
        <dbReference type="ChEBI" id="CHEBI:61717"/>
    </ligand>
</feature>
<evidence type="ECO:0000313" key="14">
    <source>
        <dbReference type="EMBL" id="NHK26955.1"/>
    </source>
</evidence>